<evidence type="ECO:0000313" key="1">
    <source>
        <dbReference type="EMBL" id="KAG5454329.1"/>
    </source>
</evidence>
<protein>
    <submittedName>
        <fullName evidence="1">Uncharacterized protein</fullName>
    </submittedName>
</protein>
<keyword evidence="2" id="KW-1185">Reference proteome</keyword>
<dbReference type="EMBL" id="NIRI02000010">
    <property type="protein sequence ID" value="KAG5454329.1"/>
    <property type="molecule type" value="Genomic_DNA"/>
</dbReference>
<dbReference type="Proteomes" id="UP000286415">
    <property type="component" value="Unassembled WGS sequence"/>
</dbReference>
<accession>A0A3R7DP16</accession>
<reference evidence="1 2" key="2">
    <citation type="journal article" date="2021" name="Genomics">
        <title>High-quality reference genome for Clonorchis sinensis.</title>
        <authorList>
            <person name="Young N.D."/>
            <person name="Stroehlein A.J."/>
            <person name="Kinkar L."/>
            <person name="Wang T."/>
            <person name="Sohn W.M."/>
            <person name="Chang B.C.H."/>
            <person name="Kaur P."/>
            <person name="Weisz D."/>
            <person name="Dudchenko O."/>
            <person name="Aiden E.L."/>
            <person name="Korhonen P.K."/>
            <person name="Gasser R.B."/>
        </authorList>
    </citation>
    <scope>NUCLEOTIDE SEQUENCE [LARGE SCALE GENOMIC DNA]</scope>
    <source>
        <strain evidence="1">Cs-k2</strain>
    </source>
</reference>
<organism evidence="1 2">
    <name type="scientific">Clonorchis sinensis</name>
    <name type="common">Chinese liver fluke</name>
    <dbReference type="NCBI Taxonomy" id="79923"/>
    <lineage>
        <taxon>Eukaryota</taxon>
        <taxon>Metazoa</taxon>
        <taxon>Spiralia</taxon>
        <taxon>Lophotrochozoa</taxon>
        <taxon>Platyhelminthes</taxon>
        <taxon>Trematoda</taxon>
        <taxon>Digenea</taxon>
        <taxon>Opisthorchiida</taxon>
        <taxon>Opisthorchiata</taxon>
        <taxon>Opisthorchiidae</taxon>
        <taxon>Clonorchis</taxon>
    </lineage>
</organism>
<comment type="caution">
    <text evidence="1">The sequence shown here is derived from an EMBL/GenBank/DDBJ whole genome shotgun (WGS) entry which is preliminary data.</text>
</comment>
<evidence type="ECO:0000313" key="2">
    <source>
        <dbReference type="Proteomes" id="UP000286415"/>
    </source>
</evidence>
<sequence>MVISHPGVKAKSLGESEMSYMMLTWVPKLERNLFTNYPEIECVAYEGSLEHVGIDRGRTTGTQVAERLCINNHEGRYADGCQ</sequence>
<gene>
    <name evidence="1" type="ORF">CSKR_109218</name>
</gene>
<name>A0A3R7DP16_CLOSI</name>
<proteinExistence type="predicted"/>
<dbReference type="AlphaFoldDB" id="A0A3R7DP16"/>
<dbReference type="InParanoid" id="A0A3R7DP16"/>
<reference evidence="1 2" key="1">
    <citation type="journal article" date="2018" name="Biotechnol. Adv.">
        <title>Improved genomic resources and new bioinformatic workflow for the carcinogenic parasite Clonorchis sinensis: Biotechnological implications.</title>
        <authorList>
            <person name="Wang D."/>
            <person name="Korhonen P.K."/>
            <person name="Gasser R.B."/>
            <person name="Young N.D."/>
        </authorList>
    </citation>
    <scope>NUCLEOTIDE SEQUENCE [LARGE SCALE GENOMIC DNA]</scope>
    <source>
        <strain evidence="1">Cs-k2</strain>
    </source>
</reference>